<feature type="domain" description="Flagellar M-ring N-terminal" evidence="13">
    <location>
        <begin position="46"/>
        <end position="221"/>
    </location>
</feature>
<evidence type="ECO:0000256" key="2">
    <source>
        <dbReference type="ARBA" id="ARBA00004651"/>
    </source>
</evidence>
<accession>A0A1M5NTH4</accession>
<dbReference type="GO" id="GO:0005886">
    <property type="term" value="C:plasma membrane"/>
    <property type="evidence" value="ECO:0007669"/>
    <property type="project" value="UniProtKB-SubCell"/>
</dbReference>
<dbReference type="AlphaFoldDB" id="A0A1M5NTH4"/>
<keyword evidence="15" id="KW-0282">Flagellum</keyword>
<dbReference type="Pfam" id="PF01514">
    <property type="entry name" value="YscJ_FliF"/>
    <property type="match status" value="1"/>
</dbReference>
<dbReference type="PANTHER" id="PTHR30046:SF0">
    <property type="entry name" value="FLAGELLAR M-RING PROTEIN"/>
    <property type="match status" value="1"/>
</dbReference>
<dbReference type="GO" id="GO:0003774">
    <property type="term" value="F:cytoskeletal motor activity"/>
    <property type="evidence" value="ECO:0007669"/>
    <property type="project" value="InterPro"/>
</dbReference>
<proteinExistence type="inferred from homology"/>
<keyword evidence="8 9" id="KW-0975">Bacterial flagellum</keyword>
<dbReference type="GO" id="GO:0009431">
    <property type="term" value="C:bacterial-type flagellum basal body, MS ring"/>
    <property type="evidence" value="ECO:0007669"/>
    <property type="project" value="InterPro"/>
</dbReference>
<evidence type="ECO:0000256" key="8">
    <source>
        <dbReference type="ARBA" id="ARBA00023143"/>
    </source>
</evidence>
<dbReference type="Proteomes" id="UP000242520">
    <property type="component" value="Unassembled WGS sequence"/>
</dbReference>
<evidence type="ECO:0000313" key="16">
    <source>
        <dbReference type="Proteomes" id="UP000242520"/>
    </source>
</evidence>
<dbReference type="PRINTS" id="PR01009">
    <property type="entry name" value="FLGMRINGFLIF"/>
</dbReference>
<evidence type="ECO:0000259" key="13">
    <source>
        <dbReference type="Pfam" id="PF01514"/>
    </source>
</evidence>
<evidence type="ECO:0000256" key="3">
    <source>
        <dbReference type="ARBA" id="ARBA00007971"/>
    </source>
</evidence>
<keyword evidence="15" id="KW-0969">Cilium</keyword>
<dbReference type="STRING" id="1123350.SAMN02744040_00199"/>
<feature type="compositionally biased region" description="Polar residues" evidence="11">
    <location>
        <begin position="306"/>
        <end position="319"/>
    </location>
</feature>
<keyword evidence="15" id="KW-0966">Cell projection</keyword>
<dbReference type="NCBIfam" id="TIGR00206">
    <property type="entry name" value="fliF"/>
    <property type="match status" value="1"/>
</dbReference>
<dbReference type="Pfam" id="PF08345">
    <property type="entry name" value="YscJ_FliF_C"/>
    <property type="match status" value="1"/>
</dbReference>
<evidence type="ECO:0000256" key="12">
    <source>
        <dbReference type="SAM" id="Phobius"/>
    </source>
</evidence>
<evidence type="ECO:0000256" key="6">
    <source>
        <dbReference type="ARBA" id="ARBA00022989"/>
    </source>
</evidence>
<dbReference type="EMBL" id="FQXH01000005">
    <property type="protein sequence ID" value="SHG92489.1"/>
    <property type="molecule type" value="Genomic_DNA"/>
</dbReference>
<feature type="transmembrane region" description="Helical" evidence="12">
    <location>
        <begin position="25"/>
        <end position="45"/>
    </location>
</feature>
<keyword evidence="4" id="KW-1003">Cell membrane</keyword>
<protein>
    <recommendedName>
        <fullName evidence="9">Flagellar M-ring protein</fullName>
    </recommendedName>
</protein>
<feature type="domain" description="Flagellar M-ring C-terminal" evidence="14">
    <location>
        <begin position="253"/>
        <end position="402"/>
    </location>
</feature>
<name>A0A1M5NTH4_9FIRM</name>
<sequence>MGDFFSKLKDFTGGFLSKYSKKQKISIGIGVFLIIAITTGTILYITRPEYAILYKDLDLRESAQIAKSLDELQVDYKIKDEGTILVRKEKINKVKMDLSTKGIPSAKFSYEDLLNKNTMFMSEDEKERAFNYALQNQIASIIEEIPAIKKAFVNLSIPKTSSFILDENKKDSKASVFIDLKEGAVLDKQSIDGIATLVANSVEGLDPKNVTVHDSTGKVLNKEDEDETFASTNQLELQNKVKKDIEKSLMEFLSSVYGYGNVSVMASVKLNFDTDITETKEYKPPIEGEENGIIRSLKESSESVRDNQNGGIPGTDSNTEEITQYQEEQSNESAYNKSSKIVNYEINEIVRKVEKSKGQIQDITVAVILNSEVLEGKELTDEKKKEISNLVSSATGLDTKRVEVYAQAFNTNIADAFDNASKSQGNELPMWAIILLVILVLIPLIGFAVYVIMKNKKKQQMMSQESVKTELDNIDSIKEEIDELELDIKESGYKKSIENFVDKNPEIVSQLLKSWLDED</sequence>
<evidence type="ECO:0000256" key="5">
    <source>
        <dbReference type="ARBA" id="ARBA00022692"/>
    </source>
</evidence>
<keyword evidence="5 12" id="KW-0812">Transmembrane</keyword>
<dbReference type="RefSeq" id="WP_072723001.1">
    <property type="nucleotide sequence ID" value="NZ_FQXH01000005.1"/>
</dbReference>
<evidence type="ECO:0000256" key="11">
    <source>
        <dbReference type="SAM" id="MobiDB-lite"/>
    </source>
</evidence>
<comment type="similarity">
    <text evidence="3 9">Belongs to the FliF family.</text>
</comment>
<evidence type="ECO:0000313" key="15">
    <source>
        <dbReference type="EMBL" id="SHG92489.1"/>
    </source>
</evidence>
<feature type="coiled-coil region" evidence="10">
    <location>
        <begin position="467"/>
        <end position="494"/>
    </location>
</feature>
<dbReference type="PIRSF" id="PIRSF004862">
    <property type="entry name" value="FliF"/>
    <property type="match status" value="1"/>
</dbReference>
<evidence type="ECO:0000256" key="9">
    <source>
        <dbReference type="PIRNR" id="PIRNR004862"/>
    </source>
</evidence>
<dbReference type="InterPro" id="IPR000067">
    <property type="entry name" value="FlgMring_FliF"/>
</dbReference>
<organism evidence="15 16">
    <name type="scientific">Tepidibacter thalassicus DSM 15285</name>
    <dbReference type="NCBI Taxonomy" id="1123350"/>
    <lineage>
        <taxon>Bacteria</taxon>
        <taxon>Bacillati</taxon>
        <taxon>Bacillota</taxon>
        <taxon>Clostridia</taxon>
        <taxon>Peptostreptococcales</taxon>
        <taxon>Peptostreptococcaceae</taxon>
        <taxon>Tepidibacter</taxon>
    </lineage>
</organism>
<evidence type="ECO:0000256" key="4">
    <source>
        <dbReference type="ARBA" id="ARBA00022475"/>
    </source>
</evidence>
<dbReference type="GO" id="GO:0071973">
    <property type="term" value="P:bacterial-type flagellum-dependent cell motility"/>
    <property type="evidence" value="ECO:0007669"/>
    <property type="project" value="InterPro"/>
</dbReference>
<dbReference type="InterPro" id="IPR006182">
    <property type="entry name" value="FliF_N_dom"/>
</dbReference>
<dbReference type="PANTHER" id="PTHR30046">
    <property type="entry name" value="FLAGELLAR M-RING PROTEIN"/>
    <property type="match status" value="1"/>
</dbReference>
<evidence type="ECO:0000256" key="7">
    <source>
        <dbReference type="ARBA" id="ARBA00023136"/>
    </source>
</evidence>
<feature type="region of interest" description="Disordered" evidence="11">
    <location>
        <begin position="299"/>
        <end position="319"/>
    </location>
</feature>
<reference evidence="16" key="1">
    <citation type="submission" date="2016-11" db="EMBL/GenBank/DDBJ databases">
        <authorList>
            <person name="Varghese N."/>
            <person name="Submissions S."/>
        </authorList>
    </citation>
    <scope>NUCLEOTIDE SEQUENCE [LARGE SCALE GENOMIC DNA]</scope>
    <source>
        <strain evidence="16">DSM 15285</strain>
    </source>
</reference>
<comment type="subcellular location">
    <subcellularLocation>
        <location evidence="1 9">Bacterial flagellum basal body</location>
    </subcellularLocation>
    <subcellularLocation>
        <location evidence="2">Cell membrane</location>
        <topology evidence="2">Multi-pass membrane protein</topology>
    </subcellularLocation>
</comment>
<gene>
    <name evidence="15" type="ORF">SAMN02744040_00199</name>
</gene>
<evidence type="ECO:0000256" key="10">
    <source>
        <dbReference type="SAM" id="Coils"/>
    </source>
</evidence>
<dbReference type="InterPro" id="IPR043427">
    <property type="entry name" value="YscJ/FliF"/>
</dbReference>
<comment type="function">
    <text evidence="9">The M ring may be actively involved in energy transduction.</text>
</comment>
<dbReference type="InterPro" id="IPR013556">
    <property type="entry name" value="Flag_M-ring_C"/>
</dbReference>
<evidence type="ECO:0000259" key="14">
    <source>
        <dbReference type="Pfam" id="PF08345"/>
    </source>
</evidence>
<keyword evidence="16" id="KW-1185">Reference proteome</keyword>
<dbReference type="InterPro" id="IPR045851">
    <property type="entry name" value="AMP-bd_C_sf"/>
</dbReference>
<feature type="transmembrane region" description="Helical" evidence="12">
    <location>
        <begin position="430"/>
        <end position="453"/>
    </location>
</feature>
<keyword evidence="10" id="KW-0175">Coiled coil</keyword>
<dbReference type="Gene3D" id="3.30.300.30">
    <property type="match status" value="1"/>
</dbReference>
<keyword evidence="6 12" id="KW-1133">Transmembrane helix</keyword>
<dbReference type="OrthoDB" id="9807026at2"/>
<evidence type="ECO:0000256" key="1">
    <source>
        <dbReference type="ARBA" id="ARBA00004117"/>
    </source>
</evidence>
<keyword evidence="7 12" id="KW-0472">Membrane</keyword>